<keyword evidence="2" id="KW-1185">Reference proteome</keyword>
<evidence type="ECO:0000313" key="2">
    <source>
        <dbReference type="Proteomes" id="UP000327157"/>
    </source>
</evidence>
<dbReference type="Proteomes" id="UP000327157">
    <property type="component" value="Unassembled WGS sequence"/>
</dbReference>
<evidence type="ECO:0000313" key="1">
    <source>
        <dbReference type="EMBL" id="KAB2620188.1"/>
    </source>
</evidence>
<dbReference type="EMBL" id="SMOL01000353">
    <property type="protein sequence ID" value="KAB2620188.1"/>
    <property type="molecule type" value="Genomic_DNA"/>
</dbReference>
<name>A0A5N5GXV7_9ROSA</name>
<reference evidence="1 2" key="2">
    <citation type="submission" date="2019-11" db="EMBL/GenBank/DDBJ databases">
        <title>A de novo genome assembly of a pear dwarfing rootstock.</title>
        <authorList>
            <person name="Wang F."/>
            <person name="Wang J."/>
            <person name="Li S."/>
            <person name="Zhang Y."/>
            <person name="Fang M."/>
            <person name="Ma L."/>
            <person name="Zhao Y."/>
            <person name="Jiang S."/>
        </authorList>
    </citation>
    <scope>NUCLEOTIDE SEQUENCE [LARGE SCALE GENOMIC DNA]</scope>
    <source>
        <strain evidence="1">S2</strain>
        <tissue evidence="1">Leaf</tissue>
    </source>
</reference>
<proteinExistence type="predicted"/>
<protein>
    <submittedName>
        <fullName evidence="1">Uncharacterized protein</fullName>
    </submittedName>
</protein>
<accession>A0A5N5GXV7</accession>
<reference evidence="1 2" key="1">
    <citation type="submission" date="2019-09" db="EMBL/GenBank/DDBJ databases">
        <authorList>
            <person name="Ou C."/>
        </authorList>
    </citation>
    <scope>NUCLEOTIDE SEQUENCE [LARGE SCALE GENOMIC DNA]</scope>
    <source>
        <strain evidence="1">S2</strain>
        <tissue evidence="1">Leaf</tissue>
    </source>
</reference>
<dbReference type="AlphaFoldDB" id="A0A5N5GXV7"/>
<comment type="caution">
    <text evidence="1">The sequence shown here is derived from an EMBL/GenBank/DDBJ whole genome shotgun (WGS) entry which is preliminary data.</text>
</comment>
<gene>
    <name evidence="1" type="ORF">D8674_039604</name>
</gene>
<sequence>MMLIWSLCGNGGIRVVRDGEGTCLVMVATLQRGTASPFHVEALAALRSVPTSPPIELLYFHSERDALQVVFVVSKFSDVDATSSATIHRR</sequence>
<organism evidence="1 2">
    <name type="scientific">Pyrus ussuriensis x Pyrus communis</name>
    <dbReference type="NCBI Taxonomy" id="2448454"/>
    <lineage>
        <taxon>Eukaryota</taxon>
        <taxon>Viridiplantae</taxon>
        <taxon>Streptophyta</taxon>
        <taxon>Embryophyta</taxon>
        <taxon>Tracheophyta</taxon>
        <taxon>Spermatophyta</taxon>
        <taxon>Magnoliopsida</taxon>
        <taxon>eudicotyledons</taxon>
        <taxon>Gunneridae</taxon>
        <taxon>Pentapetalae</taxon>
        <taxon>rosids</taxon>
        <taxon>fabids</taxon>
        <taxon>Rosales</taxon>
        <taxon>Rosaceae</taxon>
        <taxon>Amygdaloideae</taxon>
        <taxon>Maleae</taxon>
        <taxon>Pyrus</taxon>
    </lineage>
</organism>